<keyword evidence="3" id="KW-1185">Reference proteome</keyword>
<evidence type="ECO:0000313" key="2">
    <source>
        <dbReference type="EMBL" id="QSX30711.1"/>
    </source>
</evidence>
<reference evidence="2 3" key="1">
    <citation type="submission" date="2021-03" db="EMBL/GenBank/DDBJ databases">
        <title>Novel species identification of genus Shewanella.</title>
        <authorList>
            <person name="Liu G."/>
            <person name="Zhang Q."/>
        </authorList>
    </citation>
    <scope>NUCLEOTIDE SEQUENCE [LARGE SCALE GENOMIC DNA]</scope>
    <source>
        <strain evidence="2 3">FJAT-53726</strain>
    </source>
</reference>
<dbReference type="Gene3D" id="2.60.120.10">
    <property type="entry name" value="Jelly Rolls"/>
    <property type="match status" value="1"/>
</dbReference>
<dbReference type="Pfam" id="PF09313">
    <property type="entry name" value="TehB-like"/>
    <property type="match status" value="1"/>
</dbReference>
<evidence type="ECO:0000259" key="1">
    <source>
        <dbReference type="Pfam" id="PF09313"/>
    </source>
</evidence>
<organism evidence="2 3">
    <name type="scientific">Shewanella cyperi</name>
    <dbReference type="NCBI Taxonomy" id="2814292"/>
    <lineage>
        <taxon>Bacteria</taxon>
        <taxon>Pseudomonadati</taxon>
        <taxon>Pseudomonadota</taxon>
        <taxon>Gammaproteobacteria</taxon>
        <taxon>Alteromonadales</taxon>
        <taxon>Shewanellaceae</taxon>
        <taxon>Shewanella</taxon>
    </lineage>
</organism>
<accession>A0A974XLQ4</accession>
<dbReference type="AlphaFoldDB" id="A0A974XLQ4"/>
<proteinExistence type="predicted"/>
<protein>
    <submittedName>
        <fullName evidence="2">DUF1971 domain-containing protein</fullName>
    </submittedName>
</protein>
<gene>
    <name evidence="2" type="ORF">JYB88_03350</name>
</gene>
<dbReference type="SUPFAM" id="SSF51197">
    <property type="entry name" value="Clavaminate synthase-like"/>
    <property type="match status" value="1"/>
</dbReference>
<sequence>MIPKACIKLGTTTTFDSRKAPQQLLQPHIPRAGFHCRLELLSGELDYLSLRADGQPLQLRLKANERVLLHSGHSYCLKPLAETAQFRFSVFATPGQGSPGEQSLSQFLAPGSDS</sequence>
<evidence type="ECO:0000313" key="3">
    <source>
        <dbReference type="Proteomes" id="UP000663281"/>
    </source>
</evidence>
<feature type="domain" description="TehB/YeaR-like" evidence="1">
    <location>
        <begin position="12"/>
        <end position="86"/>
    </location>
</feature>
<dbReference type="KEGG" id="scyp:JYB88_03350"/>
<dbReference type="InterPro" id="IPR015392">
    <property type="entry name" value="TehB/YeaR-like_dom"/>
</dbReference>
<dbReference type="InterPro" id="IPR014710">
    <property type="entry name" value="RmlC-like_jellyroll"/>
</dbReference>
<dbReference type="EMBL" id="CP071504">
    <property type="protein sequence ID" value="QSX30711.1"/>
    <property type="molecule type" value="Genomic_DNA"/>
</dbReference>
<name>A0A974XLQ4_9GAMM</name>
<dbReference type="Proteomes" id="UP000663281">
    <property type="component" value="Chromosome"/>
</dbReference>
<dbReference type="RefSeq" id="WP_207325496.1">
    <property type="nucleotide sequence ID" value="NZ_CP071504.1"/>
</dbReference>